<dbReference type="PROSITE" id="PS00282">
    <property type="entry name" value="KAZAL_1"/>
    <property type="match status" value="2"/>
</dbReference>
<comment type="subcellular location">
    <subcellularLocation>
        <location evidence="1">Secreted</location>
    </subcellularLocation>
</comment>
<keyword evidence="3" id="KW-0646">Protease inhibitor</keyword>
<dbReference type="CDD" id="cd00104">
    <property type="entry name" value="KAZAL_FS"/>
    <property type="match status" value="1"/>
</dbReference>
<dbReference type="Gene3D" id="3.30.60.30">
    <property type="match status" value="2"/>
</dbReference>
<accession>A0A803T700</accession>
<dbReference type="GeneTree" id="ENSGT01130000278840"/>
<dbReference type="PROSITE" id="PS51465">
    <property type="entry name" value="KAZAL_2"/>
    <property type="match status" value="2"/>
</dbReference>
<keyword evidence="4" id="KW-0722">Serine protease inhibitor</keyword>
<evidence type="ECO:0000313" key="7">
    <source>
        <dbReference type="Ensembl" id="ENSACAP00000030990.1"/>
    </source>
</evidence>
<dbReference type="InterPro" id="IPR002350">
    <property type="entry name" value="Kazal_dom"/>
</dbReference>
<evidence type="ECO:0000256" key="3">
    <source>
        <dbReference type="ARBA" id="ARBA00022690"/>
    </source>
</evidence>
<evidence type="ECO:0000259" key="6">
    <source>
        <dbReference type="PROSITE" id="PS51465"/>
    </source>
</evidence>
<evidence type="ECO:0000256" key="1">
    <source>
        <dbReference type="ARBA" id="ARBA00004613"/>
    </source>
</evidence>
<evidence type="ECO:0000313" key="8">
    <source>
        <dbReference type="Proteomes" id="UP000001646"/>
    </source>
</evidence>
<dbReference type="GO" id="GO:0005576">
    <property type="term" value="C:extracellular region"/>
    <property type="evidence" value="ECO:0007669"/>
    <property type="project" value="UniProtKB-SubCell"/>
</dbReference>
<dbReference type="Pfam" id="PF00050">
    <property type="entry name" value="Kazal_1"/>
    <property type="match status" value="2"/>
</dbReference>
<organism evidence="7 8">
    <name type="scientific">Anolis carolinensis</name>
    <name type="common">Green anole</name>
    <name type="synonym">American chameleon</name>
    <dbReference type="NCBI Taxonomy" id="28377"/>
    <lineage>
        <taxon>Eukaryota</taxon>
        <taxon>Metazoa</taxon>
        <taxon>Chordata</taxon>
        <taxon>Craniata</taxon>
        <taxon>Vertebrata</taxon>
        <taxon>Euteleostomi</taxon>
        <taxon>Lepidosauria</taxon>
        <taxon>Squamata</taxon>
        <taxon>Bifurcata</taxon>
        <taxon>Unidentata</taxon>
        <taxon>Episquamata</taxon>
        <taxon>Toxicofera</taxon>
        <taxon>Iguania</taxon>
        <taxon>Dactyloidae</taxon>
        <taxon>Anolis</taxon>
    </lineage>
</organism>
<protein>
    <recommendedName>
        <fullName evidence="6">Kazal-like domain-containing protein</fullName>
    </recommendedName>
</protein>
<dbReference type="InterPro" id="IPR050159">
    <property type="entry name" value="Kazal-type_SerProtInhib"/>
</dbReference>
<sequence length="125" mass="14014">MKPFISCNLSTIAEIWEKKIQYKDSSIKANVPEVCRNFQFPSKGQEAACTDDYRPVCGSDGKTYANLCLFCIPSPLVSFVLQDECRKFQFPPKGQEAACTLEYMPLCGSDGQTYANLCLFCIAKR</sequence>
<dbReference type="InParanoid" id="A0A803T700"/>
<dbReference type="PANTHER" id="PTHR47499:SF1">
    <property type="entry name" value="SERINE PROTEASE INHIBITOR KAZAL-TYPE 7"/>
    <property type="match status" value="1"/>
</dbReference>
<evidence type="ECO:0000256" key="5">
    <source>
        <dbReference type="ARBA" id="ARBA00023157"/>
    </source>
</evidence>
<dbReference type="PANTHER" id="PTHR47499">
    <property type="entry name" value="SERINE PROTEASE INHIBITOR KAZAL-TYPE 7 SPINK7"/>
    <property type="match status" value="1"/>
</dbReference>
<keyword evidence="8" id="KW-1185">Reference proteome</keyword>
<dbReference type="Ensembl" id="ENSACAT00000045220.1">
    <property type="protein sequence ID" value="ENSACAP00000030990.1"/>
    <property type="gene ID" value="ENSACAG00000040254.1"/>
</dbReference>
<evidence type="ECO:0000256" key="4">
    <source>
        <dbReference type="ARBA" id="ARBA00022900"/>
    </source>
</evidence>
<evidence type="ECO:0000256" key="2">
    <source>
        <dbReference type="ARBA" id="ARBA00022525"/>
    </source>
</evidence>
<keyword evidence="5" id="KW-1015">Disulfide bond</keyword>
<feature type="domain" description="Kazal-like" evidence="6">
    <location>
        <begin position="29"/>
        <end position="87"/>
    </location>
</feature>
<dbReference type="AlphaFoldDB" id="A0A803T700"/>
<dbReference type="Proteomes" id="UP000001646">
    <property type="component" value="Unplaced"/>
</dbReference>
<dbReference type="SUPFAM" id="SSF100895">
    <property type="entry name" value="Kazal-type serine protease inhibitors"/>
    <property type="match status" value="2"/>
</dbReference>
<proteinExistence type="predicted"/>
<dbReference type="InterPro" id="IPR036058">
    <property type="entry name" value="Kazal_dom_sf"/>
</dbReference>
<reference evidence="7" key="1">
    <citation type="submission" date="2009-12" db="EMBL/GenBank/DDBJ databases">
        <title>The Genome Sequence of Anolis carolinensis (Green Anole Lizard).</title>
        <authorList>
            <consortium name="The Genome Sequencing Platform"/>
            <person name="Di Palma F."/>
            <person name="Alfoldi J."/>
            <person name="Heiman D."/>
            <person name="Young S."/>
            <person name="Grabherr M."/>
            <person name="Johnson J."/>
            <person name="Lander E.S."/>
            <person name="Lindblad-Toh K."/>
        </authorList>
    </citation>
    <scope>NUCLEOTIDE SEQUENCE [LARGE SCALE GENOMIC DNA]</scope>
    <source>
        <strain evidence="7">JBL SC #1</strain>
    </source>
</reference>
<reference evidence="7" key="3">
    <citation type="submission" date="2025-09" db="UniProtKB">
        <authorList>
            <consortium name="Ensembl"/>
        </authorList>
    </citation>
    <scope>IDENTIFICATION</scope>
</reference>
<reference evidence="7" key="2">
    <citation type="submission" date="2025-08" db="UniProtKB">
        <authorList>
            <consortium name="Ensembl"/>
        </authorList>
    </citation>
    <scope>IDENTIFICATION</scope>
</reference>
<dbReference type="InterPro" id="IPR001239">
    <property type="entry name" value="Prot_inh_Kazal-m"/>
</dbReference>
<dbReference type="SMART" id="SM00280">
    <property type="entry name" value="KAZAL"/>
    <property type="match status" value="2"/>
</dbReference>
<name>A0A803T700_ANOCA</name>
<keyword evidence="2" id="KW-0964">Secreted</keyword>
<dbReference type="PRINTS" id="PR00290">
    <property type="entry name" value="KAZALINHBTR"/>
</dbReference>
<dbReference type="GO" id="GO:0004867">
    <property type="term" value="F:serine-type endopeptidase inhibitor activity"/>
    <property type="evidence" value="ECO:0007669"/>
    <property type="project" value="UniProtKB-KW"/>
</dbReference>
<feature type="domain" description="Kazal-like" evidence="6">
    <location>
        <begin position="88"/>
        <end position="125"/>
    </location>
</feature>